<dbReference type="Proteomes" id="UP000693672">
    <property type="component" value="Unassembled WGS sequence"/>
</dbReference>
<keyword evidence="2" id="KW-0238">DNA-binding</keyword>
<dbReference type="PROSITE" id="PS50995">
    <property type="entry name" value="HTH_MARR_2"/>
    <property type="match status" value="1"/>
</dbReference>
<reference evidence="5" key="1">
    <citation type="submission" date="2021-06" db="EMBL/GenBank/DDBJ databases">
        <authorList>
            <person name="Criscuolo A."/>
        </authorList>
    </citation>
    <scope>NUCLEOTIDE SEQUENCE</scope>
    <source>
        <strain evidence="5">CIP111600</strain>
    </source>
</reference>
<keyword evidence="3" id="KW-0804">Transcription</keyword>
<evidence type="ECO:0000259" key="4">
    <source>
        <dbReference type="PROSITE" id="PS50995"/>
    </source>
</evidence>
<sequence>MTDRKNTIPRWVSLLYRYGQMYVGERLKHYDIGKGQYIFLNALYKQDGLSQEQISSDLKIDKGTTAKALKKLEAQGYVVRQVREEDKRSYRVFLTEKALLIKDDVRSVLVEWRNILTEGLTEEQKQLALELLERMGSNAAKYEKNSEK</sequence>
<gene>
    <name evidence="5" type="primary">slyA_2</name>
    <name evidence="5" type="ORF">PAESOLCIP111_02202</name>
</gene>
<feature type="domain" description="HTH marR-type" evidence="4">
    <location>
        <begin position="1"/>
        <end position="137"/>
    </location>
</feature>
<protein>
    <submittedName>
        <fullName evidence="5">Transcriptional regulator SlyA</fullName>
    </submittedName>
</protein>
<name>A0A916K241_9BACL</name>
<proteinExistence type="predicted"/>
<dbReference type="PROSITE" id="PS01117">
    <property type="entry name" value="HTH_MARR_1"/>
    <property type="match status" value="1"/>
</dbReference>
<dbReference type="PANTHER" id="PTHR42756">
    <property type="entry name" value="TRANSCRIPTIONAL REGULATOR, MARR"/>
    <property type="match status" value="1"/>
</dbReference>
<organism evidence="5 6">
    <name type="scientific">Paenibacillus solanacearum</name>
    <dbReference type="NCBI Taxonomy" id="2048548"/>
    <lineage>
        <taxon>Bacteria</taxon>
        <taxon>Bacillati</taxon>
        <taxon>Bacillota</taxon>
        <taxon>Bacilli</taxon>
        <taxon>Bacillales</taxon>
        <taxon>Paenibacillaceae</taxon>
        <taxon>Paenibacillus</taxon>
    </lineage>
</organism>
<comment type="caution">
    <text evidence="5">The sequence shown here is derived from an EMBL/GenBank/DDBJ whole genome shotgun (WGS) entry which is preliminary data.</text>
</comment>
<dbReference type="Pfam" id="PF12802">
    <property type="entry name" value="MarR_2"/>
    <property type="match status" value="1"/>
</dbReference>
<dbReference type="AlphaFoldDB" id="A0A916K241"/>
<evidence type="ECO:0000313" key="6">
    <source>
        <dbReference type="Proteomes" id="UP000693672"/>
    </source>
</evidence>
<evidence type="ECO:0000256" key="1">
    <source>
        <dbReference type="ARBA" id="ARBA00023015"/>
    </source>
</evidence>
<keyword evidence="1" id="KW-0805">Transcription regulation</keyword>
<dbReference type="EMBL" id="CAJVAS010000007">
    <property type="protein sequence ID" value="CAG7619310.1"/>
    <property type="molecule type" value="Genomic_DNA"/>
</dbReference>
<dbReference type="InterPro" id="IPR023187">
    <property type="entry name" value="Tscrpt_reg_MarR-type_CS"/>
</dbReference>
<dbReference type="SMART" id="SM00347">
    <property type="entry name" value="HTH_MARR"/>
    <property type="match status" value="1"/>
</dbReference>
<evidence type="ECO:0000256" key="3">
    <source>
        <dbReference type="ARBA" id="ARBA00023163"/>
    </source>
</evidence>
<dbReference type="RefSeq" id="WP_218091982.1">
    <property type="nucleotide sequence ID" value="NZ_CAJVAS010000007.1"/>
</dbReference>
<evidence type="ECO:0000256" key="2">
    <source>
        <dbReference type="ARBA" id="ARBA00023125"/>
    </source>
</evidence>
<dbReference type="GO" id="GO:0003677">
    <property type="term" value="F:DNA binding"/>
    <property type="evidence" value="ECO:0007669"/>
    <property type="project" value="UniProtKB-KW"/>
</dbReference>
<evidence type="ECO:0000313" key="5">
    <source>
        <dbReference type="EMBL" id="CAG7619310.1"/>
    </source>
</evidence>
<accession>A0A916K241</accession>
<keyword evidence="6" id="KW-1185">Reference proteome</keyword>
<dbReference type="GO" id="GO:0003700">
    <property type="term" value="F:DNA-binding transcription factor activity"/>
    <property type="evidence" value="ECO:0007669"/>
    <property type="project" value="InterPro"/>
</dbReference>
<dbReference type="PANTHER" id="PTHR42756:SF2">
    <property type="entry name" value="MARR FAMILY REGULATORY PROTEIN"/>
    <property type="match status" value="1"/>
</dbReference>
<dbReference type="InterPro" id="IPR000835">
    <property type="entry name" value="HTH_MarR-typ"/>
</dbReference>